<dbReference type="InterPro" id="IPR006439">
    <property type="entry name" value="HAD-SF_hydro_IA"/>
</dbReference>
<dbReference type="PRINTS" id="PR00413">
    <property type="entry name" value="HADHALOGNASE"/>
</dbReference>
<name>A0A6N8EA93_9GAMM</name>
<dbReference type="EMBL" id="WNKT01000006">
    <property type="protein sequence ID" value="MTW20380.1"/>
    <property type="molecule type" value="Genomic_DNA"/>
</dbReference>
<dbReference type="RefSeq" id="WP_155448953.1">
    <property type="nucleotide sequence ID" value="NZ_WNKT01000006.1"/>
</dbReference>
<dbReference type="Pfam" id="PF00702">
    <property type="entry name" value="Hydrolase"/>
    <property type="match status" value="1"/>
</dbReference>
<dbReference type="AlphaFoldDB" id="A0A6N8EA93"/>
<dbReference type="InterPro" id="IPR036412">
    <property type="entry name" value="HAD-like_sf"/>
</dbReference>
<dbReference type="PANTHER" id="PTHR42896">
    <property type="entry name" value="XYLULOSE-1,5-BISPHOSPHATE (XUBP) PHOSPHATASE"/>
    <property type="match status" value="1"/>
</dbReference>
<dbReference type="InterPro" id="IPR044999">
    <property type="entry name" value="CbbY-like"/>
</dbReference>
<reference evidence="1 2" key="1">
    <citation type="submission" date="2019-11" db="EMBL/GenBank/DDBJ databases">
        <title>Whole-genome sequence of the anaerobic purple sulfur bacterium Allochromatium palmeri DSM 15591.</title>
        <authorList>
            <person name="Kyndt J.A."/>
            <person name="Meyer T.E."/>
        </authorList>
    </citation>
    <scope>NUCLEOTIDE SEQUENCE [LARGE SCALE GENOMIC DNA]</scope>
    <source>
        <strain evidence="1 2">DSM 15591</strain>
    </source>
</reference>
<dbReference type="OrthoDB" id="9782449at2"/>
<sequence length="259" mass="27930">MYGFKALIFDVDGTIADTERDGHRPAFNAAFAAAGLDWHWDPERYGELLAVAGGKERIRYFMQRAGIELDPGVDVESFVAGLHRDKTTHYLALLRQGAIPLRPGVLRLWREARAAGVRLAIATTTTPENVVELLENAGEPGLADWFEVIAAGDVVPNKKPAPDIFTYALERLGLKPEDGVAIEDSDNGARAALEAGIRTLVVTVNDYTVDQDFGAAALVVDQLGEPDSPSRVLAGDLGGRSLVDLAVLDRLHRQIHGAG</sequence>
<dbReference type="SFLD" id="SFLDG01129">
    <property type="entry name" value="C1.5:_HAD__Beta-PGM__Phosphata"/>
    <property type="match status" value="1"/>
</dbReference>
<keyword evidence="1" id="KW-0378">Hydrolase</keyword>
<comment type="caution">
    <text evidence="1">The sequence shown here is derived from an EMBL/GenBank/DDBJ whole genome shotgun (WGS) entry which is preliminary data.</text>
</comment>
<proteinExistence type="predicted"/>
<dbReference type="SFLD" id="SFLDS00003">
    <property type="entry name" value="Haloacid_Dehalogenase"/>
    <property type="match status" value="1"/>
</dbReference>
<dbReference type="GO" id="GO:0016787">
    <property type="term" value="F:hydrolase activity"/>
    <property type="evidence" value="ECO:0007669"/>
    <property type="project" value="UniProtKB-KW"/>
</dbReference>
<organism evidence="1 2">
    <name type="scientific">Allochromatium palmeri</name>
    <dbReference type="NCBI Taxonomy" id="231048"/>
    <lineage>
        <taxon>Bacteria</taxon>
        <taxon>Pseudomonadati</taxon>
        <taxon>Pseudomonadota</taxon>
        <taxon>Gammaproteobacteria</taxon>
        <taxon>Chromatiales</taxon>
        <taxon>Chromatiaceae</taxon>
        <taxon>Allochromatium</taxon>
    </lineage>
</organism>
<dbReference type="SUPFAM" id="SSF56784">
    <property type="entry name" value="HAD-like"/>
    <property type="match status" value="1"/>
</dbReference>
<accession>A0A6N8EA93</accession>
<keyword evidence="2" id="KW-1185">Reference proteome</keyword>
<evidence type="ECO:0000313" key="1">
    <source>
        <dbReference type="EMBL" id="MTW20380.1"/>
    </source>
</evidence>
<dbReference type="SFLD" id="SFLDF00035">
    <property type="entry name" value="phosphoglycolate_phosphatase"/>
    <property type="match status" value="1"/>
</dbReference>
<dbReference type="Gene3D" id="1.10.150.240">
    <property type="entry name" value="Putative phosphatase, domain 2"/>
    <property type="match status" value="1"/>
</dbReference>
<dbReference type="PANTHER" id="PTHR42896:SF2">
    <property type="entry name" value="CBBY-LIKE PROTEIN"/>
    <property type="match status" value="1"/>
</dbReference>
<protein>
    <submittedName>
        <fullName evidence="1">HAD-IA family hydrolase</fullName>
    </submittedName>
</protein>
<dbReference type="Proteomes" id="UP000434044">
    <property type="component" value="Unassembled WGS sequence"/>
</dbReference>
<dbReference type="InterPro" id="IPR023214">
    <property type="entry name" value="HAD_sf"/>
</dbReference>
<dbReference type="NCBIfam" id="TIGR01509">
    <property type="entry name" value="HAD-SF-IA-v3"/>
    <property type="match status" value="1"/>
</dbReference>
<dbReference type="SFLD" id="SFLDG01135">
    <property type="entry name" value="C1.5.6:_HAD__Beta-PGM__Phospha"/>
    <property type="match status" value="1"/>
</dbReference>
<gene>
    <name evidence="1" type="ORF">GJ668_04620</name>
</gene>
<dbReference type="Gene3D" id="3.40.50.1000">
    <property type="entry name" value="HAD superfamily/HAD-like"/>
    <property type="match status" value="1"/>
</dbReference>
<dbReference type="InterPro" id="IPR023198">
    <property type="entry name" value="PGP-like_dom2"/>
</dbReference>
<evidence type="ECO:0000313" key="2">
    <source>
        <dbReference type="Proteomes" id="UP000434044"/>
    </source>
</evidence>